<dbReference type="InterPro" id="IPR025085">
    <property type="entry name" value="pPIWI_RE_X"/>
</dbReference>
<dbReference type="Pfam" id="PF13032">
    <property type="entry name" value="RNaseH_pPIWI_RE"/>
    <property type="match status" value="1"/>
</dbReference>
<evidence type="ECO:0000256" key="1">
    <source>
        <dbReference type="SAM" id="MobiDB-lite"/>
    </source>
</evidence>
<accession>A0A841FIH3</accession>
<evidence type="ECO:0000313" key="6">
    <source>
        <dbReference type="Proteomes" id="UP000548476"/>
    </source>
</evidence>
<feature type="domain" description="pPIWI-RE module N-terminal" evidence="3">
    <location>
        <begin position="12"/>
        <end position="370"/>
    </location>
</feature>
<dbReference type="InterPro" id="IPR040496">
    <property type="entry name" value="MID_pPIWI_RE"/>
</dbReference>
<dbReference type="Pfam" id="PF18157">
    <property type="entry name" value="MID_pPIWI_RE"/>
    <property type="match status" value="1"/>
</dbReference>
<dbReference type="Pfam" id="PF13111">
    <property type="entry name" value="pPIWI_RE_X"/>
    <property type="match status" value="1"/>
</dbReference>
<evidence type="ECO:0000259" key="3">
    <source>
        <dbReference type="Pfam" id="PF13111"/>
    </source>
</evidence>
<evidence type="ECO:0000313" key="5">
    <source>
        <dbReference type="EMBL" id="MBB6032937.1"/>
    </source>
</evidence>
<keyword evidence="6" id="KW-1185">Reference proteome</keyword>
<organism evidence="5 6">
    <name type="scientific">Phytomonospora endophytica</name>
    <dbReference type="NCBI Taxonomy" id="714109"/>
    <lineage>
        <taxon>Bacteria</taxon>
        <taxon>Bacillati</taxon>
        <taxon>Actinomycetota</taxon>
        <taxon>Actinomycetes</taxon>
        <taxon>Micromonosporales</taxon>
        <taxon>Micromonosporaceae</taxon>
        <taxon>Phytomonospora</taxon>
    </lineage>
</organism>
<dbReference type="Proteomes" id="UP000548476">
    <property type="component" value="Unassembled WGS sequence"/>
</dbReference>
<feature type="domain" description="pPIWI-RE RNaseH" evidence="2">
    <location>
        <begin position="647"/>
        <end position="920"/>
    </location>
</feature>
<gene>
    <name evidence="5" type="ORF">HNR73_000784</name>
</gene>
<proteinExistence type="predicted"/>
<evidence type="ECO:0000259" key="4">
    <source>
        <dbReference type="Pfam" id="PF18157"/>
    </source>
</evidence>
<feature type="region of interest" description="Disordered" evidence="1">
    <location>
        <begin position="922"/>
        <end position="953"/>
    </location>
</feature>
<evidence type="ECO:0008006" key="7">
    <source>
        <dbReference type="Google" id="ProtNLM"/>
    </source>
</evidence>
<protein>
    <recommendedName>
        <fullName evidence="7">DUF3893 domain-containing protein</fullName>
    </recommendedName>
</protein>
<name>A0A841FIH3_9ACTN</name>
<evidence type="ECO:0000259" key="2">
    <source>
        <dbReference type="Pfam" id="PF13032"/>
    </source>
</evidence>
<feature type="domain" description="Prokaryotic pPIWI-RE MID" evidence="4">
    <location>
        <begin position="517"/>
        <end position="633"/>
    </location>
</feature>
<feature type="compositionally biased region" description="Acidic residues" evidence="1">
    <location>
        <begin position="925"/>
        <end position="942"/>
    </location>
</feature>
<reference evidence="5 6" key="1">
    <citation type="submission" date="2020-08" db="EMBL/GenBank/DDBJ databases">
        <title>Genomic Encyclopedia of Type Strains, Phase IV (KMG-IV): sequencing the most valuable type-strain genomes for metagenomic binning, comparative biology and taxonomic classification.</title>
        <authorList>
            <person name="Goeker M."/>
        </authorList>
    </citation>
    <scope>NUCLEOTIDE SEQUENCE [LARGE SCALE GENOMIC DNA]</scope>
    <source>
        <strain evidence="5 6">YIM 65646</strain>
    </source>
</reference>
<sequence>MAMGYDELHVSAFEPNPSESDYTECWQVFTLPGEWKAAILEALARARRKQDRAYLPIRAFNRVISAVVPDVLHVASNADDLDKPWLYARNALPENVMTRLVAAWMRYFGASYDLKPVELRDLFGVLDVGGSAVWEPAVVDLWENNPTAGGTAGPHQRLFWLLPDTLARTIASASAEHPYDPGGQAITFRQVVTDEGAELVSWPPSKHGGFHFSAVIWIRLHTEPFSPVPRVNLRVGLKRWKRSPSKGRIHIPDRKSIGVYLKPHSPWIEDTPVPERLSRVSLRRGRDGEIVWSYGEPAGMLAELGTTGMPDPAKLCADPDSWIKTAGVVHHTTHGRHGVQLGISPTETMDIMEWVASFLEPKYRRVEPLRLVPGALKPRFQVPKVLKNVTEVVPPTPPETDDPAEREIYRMALEAAEKKQAVNLKNKQKAAADAETAVNAWRELLSHATDCDEVAVHLLYRTPEVRERIVEAARSCLDVSEVHIEEDAALGRQVIYLDAETVAVRITADRLGGLDEPMLIDGHTPYGRKQYEQAKAERAERTRAYLTELAVDAELLVVELPDKDFYAGERNRSITTDPKQAIRVGAGRAGYVVQCITGKPSGEKEDVDSLPDRARAAWEDGLRAVGVRFIPEHTVGDAIPKDLEQLAFWLVKRNRTGRTRPAFTPVAVLIRPGERRIMAKLPDGPWRPYPDILREVTELKPLPAGTNTWEQKKTVGRFVEDVLLELRTRQLLVLVSANNARQRWDGILNPRLLADQIGYGISVSKTLAKLNPRARVVRLRNSGSDRVETPQWWAPDPKTFDERTKRITEAGYSSGLWRHESSSDRVFYSTAEKNDRLNSHKRTLRKLTESVSAAGKPVRAQAGKTMPRPELVEIAVLGMVAGDNPRDWAVFTHQQRFVSEYRIGLAWPLALKLAADIGDYAQSGADEEAEDAETAPAEEEPEQPGLFGLEDLG</sequence>
<dbReference type="AlphaFoldDB" id="A0A841FIH3"/>
<comment type="caution">
    <text evidence="5">The sequence shown here is derived from an EMBL/GenBank/DDBJ whole genome shotgun (WGS) entry which is preliminary data.</text>
</comment>
<dbReference type="EMBL" id="JACHGT010000002">
    <property type="protein sequence ID" value="MBB6032937.1"/>
    <property type="molecule type" value="Genomic_DNA"/>
</dbReference>
<dbReference type="RefSeq" id="WP_184785864.1">
    <property type="nucleotide sequence ID" value="NZ_BONT01000020.1"/>
</dbReference>
<dbReference type="InterPro" id="IPR024996">
    <property type="entry name" value="RNaseH_pPIWI_RE"/>
</dbReference>